<dbReference type="Gene3D" id="3.40.309.10">
    <property type="entry name" value="Aldehyde Dehydrogenase, Chain A, domain 2"/>
    <property type="match status" value="1"/>
</dbReference>
<dbReference type="PROSITE" id="PS00070">
    <property type="entry name" value="ALDEHYDE_DEHYDR_CYS"/>
    <property type="match status" value="1"/>
</dbReference>
<evidence type="ECO:0000256" key="4">
    <source>
        <dbReference type="ARBA" id="ARBA00049194"/>
    </source>
</evidence>
<dbReference type="AlphaFoldDB" id="A0A401N0W6"/>
<gene>
    <name evidence="7" type="ORF">I3517_14295</name>
</gene>
<proteinExistence type="inferred from homology"/>
<comment type="similarity">
    <text evidence="1 5">Belongs to the aldehyde dehydrogenase family.</text>
</comment>
<evidence type="ECO:0000256" key="1">
    <source>
        <dbReference type="ARBA" id="ARBA00009986"/>
    </source>
</evidence>
<name>A0A401N0W6_RHOER</name>
<dbReference type="PANTHER" id="PTHR42804">
    <property type="entry name" value="ALDEHYDE DEHYDROGENASE"/>
    <property type="match status" value="1"/>
</dbReference>
<sequence>MIRHEQFYANGKWVDSTATEFIDIVNPATEELIGQVARGTSADVDTAAAAAFGAFGEWSTSTVADRVDVLRSLADIIERNGDEVTDSIVAEIGQPRAWAQKASTQTTIDDLRNFADALPTVVWEEQVGTANVRRLPVGVVGAITAWNGPIRSVCLKAGAAIAAGCTVVLKSSEVAPLTPFLLAKYTEEAGLPAGVLNIVTGTGPEVGEAITLHPDIDMVSLTGSVRAGSRVMELASRSVKRVALELGGKSANIILADADLEKAIAGGIEDAFRNSGQACGALTRILVPRDRVADAERVAAAKAESFVVGDPVDPSTHLGPLANRAQYDRVRSHIGRALDEGVRLVTGGLDRPDGLGEKGFYVRPTVFTGTNQDRIAREEVFGPVVVIIPFDDEADAVRIANDSDYGLAGGVWAGDLDKARSVATRIRTGRVRINGAPIDMRAPHGGLKLSGIGREMGRHGIEDYLEYQSVHG</sequence>
<evidence type="ECO:0000256" key="5">
    <source>
        <dbReference type="RuleBase" id="RU003345"/>
    </source>
</evidence>
<dbReference type="PANTHER" id="PTHR42804:SF1">
    <property type="entry name" value="ALDEHYDE DEHYDROGENASE-RELATED"/>
    <property type="match status" value="1"/>
</dbReference>
<keyword evidence="2 5" id="KW-0560">Oxidoreductase</keyword>
<feature type="domain" description="Aldehyde dehydrogenase" evidence="6">
    <location>
        <begin position="13"/>
        <end position="470"/>
    </location>
</feature>
<evidence type="ECO:0000259" key="6">
    <source>
        <dbReference type="Pfam" id="PF00171"/>
    </source>
</evidence>
<organism evidence="7 8">
    <name type="scientific">Rhodococcus erythropolis</name>
    <name type="common">Arthrobacter picolinophilus</name>
    <dbReference type="NCBI Taxonomy" id="1833"/>
    <lineage>
        <taxon>Bacteria</taxon>
        <taxon>Bacillati</taxon>
        <taxon>Actinomycetota</taxon>
        <taxon>Actinomycetes</taxon>
        <taxon>Mycobacteriales</taxon>
        <taxon>Nocardiaceae</taxon>
        <taxon>Rhodococcus</taxon>
        <taxon>Rhodococcus erythropolis group</taxon>
    </lineage>
</organism>
<dbReference type="OMA" id="DYLEYQS"/>
<dbReference type="InterPro" id="IPR015590">
    <property type="entry name" value="Aldehyde_DH_dom"/>
</dbReference>
<dbReference type="GO" id="GO:0004029">
    <property type="term" value="F:aldehyde dehydrogenase (NAD+) activity"/>
    <property type="evidence" value="ECO:0007669"/>
    <property type="project" value="UniProtKB-EC"/>
</dbReference>
<evidence type="ECO:0000313" key="7">
    <source>
        <dbReference type="EMBL" id="MBH5143780.1"/>
    </source>
</evidence>
<dbReference type="InterPro" id="IPR016163">
    <property type="entry name" value="Ald_DH_C"/>
</dbReference>
<accession>A0A401N0W6</accession>
<dbReference type="RefSeq" id="WP_020906228.1">
    <property type="nucleotide sequence ID" value="NZ_BHXB01000001.1"/>
</dbReference>
<dbReference type="InterPro" id="IPR016160">
    <property type="entry name" value="Ald_DH_CS_CYS"/>
</dbReference>
<dbReference type="Pfam" id="PF00171">
    <property type="entry name" value="Aldedh"/>
    <property type="match status" value="1"/>
</dbReference>
<protein>
    <recommendedName>
        <fullName evidence="3">aldehyde dehydrogenase (NAD(+))</fullName>
        <ecNumber evidence="3">1.2.1.3</ecNumber>
    </recommendedName>
</protein>
<dbReference type="EC" id="1.2.1.3" evidence="3"/>
<dbReference type="Gene3D" id="3.40.605.10">
    <property type="entry name" value="Aldehyde Dehydrogenase, Chain A, domain 1"/>
    <property type="match status" value="1"/>
</dbReference>
<evidence type="ECO:0000256" key="3">
    <source>
        <dbReference type="ARBA" id="ARBA00024226"/>
    </source>
</evidence>
<dbReference type="Proteomes" id="UP000627573">
    <property type="component" value="Unassembled WGS sequence"/>
</dbReference>
<dbReference type="InterPro" id="IPR016161">
    <property type="entry name" value="Ald_DH/histidinol_DH"/>
</dbReference>
<evidence type="ECO:0000313" key="8">
    <source>
        <dbReference type="Proteomes" id="UP000627573"/>
    </source>
</evidence>
<dbReference type="SUPFAM" id="SSF53720">
    <property type="entry name" value="ALDH-like"/>
    <property type="match status" value="1"/>
</dbReference>
<comment type="catalytic activity">
    <reaction evidence="4">
        <text>an aldehyde + NAD(+) + H2O = a carboxylate + NADH + 2 H(+)</text>
        <dbReference type="Rhea" id="RHEA:16185"/>
        <dbReference type="ChEBI" id="CHEBI:15377"/>
        <dbReference type="ChEBI" id="CHEBI:15378"/>
        <dbReference type="ChEBI" id="CHEBI:17478"/>
        <dbReference type="ChEBI" id="CHEBI:29067"/>
        <dbReference type="ChEBI" id="CHEBI:57540"/>
        <dbReference type="ChEBI" id="CHEBI:57945"/>
        <dbReference type="EC" id="1.2.1.3"/>
    </reaction>
</comment>
<dbReference type="PROSITE" id="PS00687">
    <property type="entry name" value="ALDEHYDE_DEHYDR_GLU"/>
    <property type="match status" value="1"/>
</dbReference>
<comment type="caution">
    <text evidence="7">The sequence shown here is derived from an EMBL/GenBank/DDBJ whole genome shotgun (WGS) entry which is preliminary data.</text>
</comment>
<dbReference type="InterPro" id="IPR029510">
    <property type="entry name" value="Ald_DH_CS_GLU"/>
</dbReference>
<dbReference type="EMBL" id="JAECSB010000044">
    <property type="protein sequence ID" value="MBH5143780.1"/>
    <property type="molecule type" value="Genomic_DNA"/>
</dbReference>
<evidence type="ECO:0000256" key="2">
    <source>
        <dbReference type="ARBA" id="ARBA00023002"/>
    </source>
</evidence>
<keyword evidence="8" id="KW-1185">Reference proteome</keyword>
<reference evidence="7 8" key="1">
    <citation type="submission" date="2020-12" db="EMBL/GenBank/DDBJ databases">
        <title>Draft genome sequence of furan degrading bacterial strain FUR100.</title>
        <authorList>
            <person name="Woiski C."/>
        </authorList>
    </citation>
    <scope>NUCLEOTIDE SEQUENCE [LARGE SCALE GENOMIC DNA]</scope>
    <source>
        <strain evidence="7 8">FUR100</strain>
    </source>
</reference>
<dbReference type="InterPro" id="IPR016162">
    <property type="entry name" value="Ald_DH_N"/>
</dbReference>
<dbReference type="CDD" id="cd07138">
    <property type="entry name" value="ALDH_CddD_SSP0762"/>
    <property type="match status" value="1"/>
</dbReference>
<dbReference type="FunFam" id="3.40.605.10:FF:000007">
    <property type="entry name" value="NAD/NADP-dependent betaine aldehyde dehydrogenase"/>
    <property type="match status" value="1"/>
</dbReference>